<evidence type="ECO:0000313" key="1">
    <source>
        <dbReference type="EMBL" id="MBE5063984.1"/>
    </source>
</evidence>
<evidence type="ECO:0000313" key="2">
    <source>
        <dbReference type="Proteomes" id="UP000758652"/>
    </source>
</evidence>
<dbReference type="RefSeq" id="WP_226395391.1">
    <property type="nucleotide sequence ID" value="NZ_JADCKL010000012.1"/>
</dbReference>
<name>A0ABR9RLX6_9FIRM</name>
<accession>A0ABR9RLX6</accession>
<proteinExistence type="predicted"/>
<dbReference type="Proteomes" id="UP000758652">
    <property type="component" value="Unassembled WGS sequence"/>
</dbReference>
<organism evidence="1 2">
    <name type="scientific">Claveliimonas monacensis</name>
    <dbReference type="NCBI Taxonomy" id="2779351"/>
    <lineage>
        <taxon>Bacteria</taxon>
        <taxon>Bacillati</taxon>
        <taxon>Bacillota</taxon>
        <taxon>Clostridia</taxon>
        <taxon>Lachnospirales</taxon>
        <taxon>Lachnospiraceae</taxon>
        <taxon>Claveliimonas</taxon>
    </lineage>
</organism>
<comment type="caution">
    <text evidence="1">The sequence shown here is derived from an EMBL/GenBank/DDBJ whole genome shotgun (WGS) entry which is preliminary data.</text>
</comment>
<keyword evidence="2" id="KW-1185">Reference proteome</keyword>
<gene>
    <name evidence="1" type="ORF">INF30_12040</name>
</gene>
<protein>
    <submittedName>
        <fullName evidence="1">Uncharacterized protein</fullName>
    </submittedName>
</protein>
<sequence length="186" mass="21951">MSWICFQIELPHNKNQWGKKIKEECDRMLTQQVHEDNGLLRPAMEIVQSCIHKDIYYAAVRTISLSGKCRIKAAVFKIKIHENRVYNLLCDEKYEDELPQEQECPLAILRLLSDTKSEKALEWRKKCYAFHGILKEEQGRKKENIFPFQKKPQYGKRVHGLKKGDSKNNLYKQRSKYKIAKGCHVI</sequence>
<dbReference type="EMBL" id="JADCKL010000012">
    <property type="protein sequence ID" value="MBE5063984.1"/>
    <property type="molecule type" value="Genomic_DNA"/>
</dbReference>
<reference evidence="1 2" key="1">
    <citation type="submission" date="2020-10" db="EMBL/GenBank/DDBJ databases">
        <title>ChiBAC.</title>
        <authorList>
            <person name="Zenner C."/>
            <person name="Hitch T.C.A."/>
            <person name="Clavel T."/>
        </authorList>
    </citation>
    <scope>NUCLEOTIDE SEQUENCE [LARGE SCALE GENOMIC DNA]</scope>
    <source>
        <strain evidence="1 2">DSM 108991</strain>
    </source>
</reference>